<dbReference type="InterPro" id="IPR054566">
    <property type="entry name" value="ManC/GMP-like_b-helix"/>
</dbReference>
<reference evidence="3 4" key="1">
    <citation type="submission" date="2019-05" db="EMBL/GenBank/DDBJ databases">
        <title>The Complete Genome Sequence of the n-alkane-degrading Desulfoglaeba alkanexedens ALDC reveals multiple alkylsuccinate synthase gene clusters.</title>
        <authorList>
            <person name="Callaghan A.V."/>
            <person name="Davidova I.A."/>
            <person name="Duncan K.E."/>
            <person name="Morris B."/>
            <person name="McInerney M.J."/>
        </authorList>
    </citation>
    <scope>NUCLEOTIDE SEQUENCE [LARGE SCALE GENOMIC DNA]</scope>
    <source>
        <strain evidence="3 4">ALDC</strain>
    </source>
</reference>
<organism evidence="3 4">
    <name type="scientific">Desulfoglaeba alkanexedens ALDC</name>
    <dbReference type="NCBI Taxonomy" id="980445"/>
    <lineage>
        <taxon>Bacteria</taxon>
        <taxon>Pseudomonadati</taxon>
        <taxon>Thermodesulfobacteriota</taxon>
        <taxon>Syntrophobacteria</taxon>
        <taxon>Syntrophobacterales</taxon>
        <taxon>Syntrophobacteraceae</taxon>
        <taxon>Desulfoglaeba</taxon>
    </lineage>
</organism>
<dbReference type="Pfam" id="PF22640">
    <property type="entry name" value="ManC_GMP_beta-helix"/>
    <property type="match status" value="1"/>
</dbReference>
<evidence type="ECO:0000259" key="1">
    <source>
        <dbReference type="Pfam" id="PF01050"/>
    </source>
</evidence>
<dbReference type="PANTHER" id="PTHR46390:SF1">
    <property type="entry name" value="MANNOSE-1-PHOSPHATE GUANYLYLTRANSFERASE"/>
    <property type="match status" value="1"/>
</dbReference>
<dbReference type="CDD" id="cd02213">
    <property type="entry name" value="cupin_PMI_typeII_C"/>
    <property type="match status" value="1"/>
</dbReference>
<name>A0A4P8L601_9BACT</name>
<dbReference type="GO" id="GO:0009298">
    <property type="term" value="P:GDP-mannose biosynthetic process"/>
    <property type="evidence" value="ECO:0007669"/>
    <property type="project" value="TreeGrafter"/>
</dbReference>
<evidence type="ECO:0000259" key="2">
    <source>
        <dbReference type="Pfam" id="PF22640"/>
    </source>
</evidence>
<keyword evidence="4" id="KW-1185">Reference proteome</keyword>
<accession>A0A4P8L601</accession>
<dbReference type="Proteomes" id="UP000298602">
    <property type="component" value="Chromosome"/>
</dbReference>
<feature type="domain" description="MannoseP isomerase/GMP-like beta-helix" evidence="2">
    <location>
        <begin position="47"/>
        <end position="94"/>
    </location>
</feature>
<dbReference type="InterPro" id="IPR051161">
    <property type="entry name" value="Mannose-6P_isomerase_type2"/>
</dbReference>
<dbReference type="Gene3D" id="2.60.120.10">
    <property type="entry name" value="Jelly Rolls"/>
    <property type="match status" value="1"/>
</dbReference>
<dbReference type="GO" id="GO:0005976">
    <property type="term" value="P:polysaccharide metabolic process"/>
    <property type="evidence" value="ECO:0007669"/>
    <property type="project" value="InterPro"/>
</dbReference>
<dbReference type="GO" id="GO:0004475">
    <property type="term" value="F:mannose-1-phosphate guanylyltransferase (GTP) activity"/>
    <property type="evidence" value="ECO:0007669"/>
    <property type="project" value="TreeGrafter"/>
</dbReference>
<sequence length="216" mass="24125">MEKTDRAATLMLDAGWDDVGSWEALWQVGDKDEDRNILKGDVLVHEVSDSYINATSRLVAAVGLQGHVVVETADAVMISPRHCTQEVKRLVEILKAKGRAEADVHRRRYRPWGVLEVIALAPRFQVNRLTLRPGASISLQKHHRRSEHWIVVQGTARVTRDDRQLTVGTDESVFIPAGVVHRIQNPEKISLEVIEVQTGDDLGDGDTIRLEAPLIP</sequence>
<protein>
    <submittedName>
        <fullName evidence="3">Cupin domain-containing protein</fullName>
    </submittedName>
</protein>
<feature type="domain" description="Mannose-6-phosphate isomerase type II C-terminal" evidence="1">
    <location>
        <begin position="98"/>
        <end position="211"/>
    </location>
</feature>
<evidence type="ECO:0000313" key="4">
    <source>
        <dbReference type="Proteomes" id="UP000298602"/>
    </source>
</evidence>
<dbReference type="Gene3D" id="3.90.550.10">
    <property type="entry name" value="Spore Coat Polysaccharide Biosynthesis Protein SpsA, Chain A"/>
    <property type="match status" value="1"/>
</dbReference>
<dbReference type="PANTHER" id="PTHR46390">
    <property type="entry name" value="MANNOSE-1-PHOSPHATE GUANYLYLTRANSFERASE"/>
    <property type="match status" value="1"/>
</dbReference>
<dbReference type="SUPFAM" id="SSF51182">
    <property type="entry name" value="RmlC-like cupins"/>
    <property type="match status" value="1"/>
</dbReference>
<dbReference type="InterPro" id="IPR001538">
    <property type="entry name" value="Man6P_isomerase-2_C"/>
</dbReference>
<evidence type="ECO:0000313" key="3">
    <source>
        <dbReference type="EMBL" id="QCQ23487.1"/>
    </source>
</evidence>
<dbReference type="EMBL" id="CP040098">
    <property type="protein sequence ID" value="QCQ23487.1"/>
    <property type="molecule type" value="Genomic_DNA"/>
</dbReference>
<dbReference type="InterPro" id="IPR014710">
    <property type="entry name" value="RmlC-like_jellyroll"/>
</dbReference>
<reference evidence="3 4" key="2">
    <citation type="submission" date="2019-05" db="EMBL/GenBank/DDBJ databases">
        <authorList>
            <person name="Suflita J.M."/>
            <person name="Marks C.R."/>
        </authorList>
    </citation>
    <scope>NUCLEOTIDE SEQUENCE [LARGE SCALE GENOMIC DNA]</scope>
    <source>
        <strain evidence="3 4">ALDC</strain>
    </source>
</reference>
<dbReference type="KEGG" id="dax:FDQ92_07355"/>
<dbReference type="InterPro" id="IPR011051">
    <property type="entry name" value="RmlC_Cupin_sf"/>
</dbReference>
<dbReference type="AlphaFoldDB" id="A0A4P8L601"/>
<proteinExistence type="predicted"/>
<dbReference type="OrthoDB" id="9806359at2"/>
<dbReference type="InterPro" id="IPR029044">
    <property type="entry name" value="Nucleotide-diphossugar_trans"/>
</dbReference>
<gene>
    <name evidence="3" type="ORF">FDQ92_07355</name>
</gene>
<dbReference type="Pfam" id="PF01050">
    <property type="entry name" value="MannoseP_isomer"/>
    <property type="match status" value="1"/>
</dbReference>